<dbReference type="EMBL" id="JBBPBN010000020">
    <property type="protein sequence ID" value="KAK9016906.1"/>
    <property type="molecule type" value="Genomic_DNA"/>
</dbReference>
<name>A0ABR2RVE7_9ROSI</name>
<evidence type="ECO:0000313" key="4">
    <source>
        <dbReference type="Proteomes" id="UP001396334"/>
    </source>
</evidence>
<protein>
    <submittedName>
        <fullName evidence="3">Uncharacterized protein</fullName>
    </submittedName>
</protein>
<comment type="caution">
    <text evidence="3">The sequence shown here is derived from an EMBL/GenBank/DDBJ whole genome shotgun (WGS) entry which is preliminary data.</text>
</comment>
<evidence type="ECO:0000256" key="2">
    <source>
        <dbReference type="SAM" id="MobiDB-lite"/>
    </source>
</evidence>
<organism evidence="3 4">
    <name type="scientific">Hibiscus sabdariffa</name>
    <name type="common">roselle</name>
    <dbReference type="NCBI Taxonomy" id="183260"/>
    <lineage>
        <taxon>Eukaryota</taxon>
        <taxon>Viridiplantae</taxon>
        <taxon>Streptophyta</taxon>
        <taxon>Embryophyta</taxon>
        <taxon>Tracheophyta</taxon>
        <taxon>Spermatophyta</taxon>
        <taxon>Magnoliopsida</taxon>
        <taxon>eudicotyledons</taxon>
        <taxon>Gunneridae</taxon>
        <taxon>Pentapetalae</taxon>
        <taxon>rosids</taxon>
        <taxon>malvids</taxon>
        <taxon>Malvales</taxon>
        <taxon>Malvaceae</taxon>
        <taxon>Malvoideae</taxon>
        <taxon>Hibiscus</taxon>
    </lineage>
</organism>
<keyword evidence="1" id="KW-0653">Protein transport</keyword>
<sequence length="99" mass="10939">MASTSLLHSKRSHAALSTEDPGNSSKVVATVGLPPVWVDVSEEIAANVQHARAKMSELGKAHAKALMPWFGDGKEDEHHIENHTSEITNLLKRSEKRFW</sequence>
<accession>A0ABR2RVE7</accession>
<dbReference type="SUPFAM" id="SSF47661">
    <property type="entry name" value="t-snare proteins"/>
    <property type="match status" value="1"/>
</dbReference>
<keyword evidence="4" id="KW-1185">Reference proteome</keyword>
<evidence type="ECO:0000313" key="3">
    <source>
        <dbReference type="EMBL" id="KAK9016906.1"/>
    </source>
</evidence>
<keyword evidence="1" id="KW-0813">Transport</keyword>
<feature type="region of interest" description="Disordered" evidence="2">
    <location>
        <begin position="1"/>
        <end position="27"/>
    </location>
</feature>
<dbReference type="Gene3D" id="1.20.58.70">
    <property type="match status" value="1"/>
</dbReference>
<gene>
    <name evidence="3" type="ORF">V6N11_079398</name>
</gene>
<proteinExistence type="predicted"/>
<reference evidence="3 4" key="1">
    <citation type="journal article" date="2024" name="G3 (Bethesda)">
        <title>Genome assembly of Hibiscus sabdariffa L. provides insights into metabolisms of medicinal natural products.</title>
        <authorList>
            <person name="Kim T."/>
        </authorList>
    </citation>
    <scope>NUCLEOTIDE SEQUENCE [LARGE SCALE GENOMIC DNA]</scope>
    <source>
        <strain evidence="3">TK-2024</strain>
        <tissue evidence="3">Old leaves</tissue>
    </source>
</reference>
<dbReference type="InterPro" id="IPR010989">
    <property type="entry name" value="SNARE"/>
</dbReference>
<evidence type="ECO:0000256" key="1">
    <source>
        <dbReference type="ARBA" id="ARBA00022927"/>
    </source>
</evidence>
<dbReference type="Proteomes" id="UP001396334">
    <property type="component" value="Unassembled WGS sequence"/>
</dbReference>